<dbReference type="InterPro" id="IPR038255">
    <property type="entry name" value="PBS_linker_sf"/>
</dbReference>
<dbReference type="RefSeq" id="WP_011295566.1">
    <property type="nucleotide sequence ID" value="NC_007335.2"/>
</dbReference>
<dbReference type="Gene3D" id="1.10.3130.20">
    <property type="entry name" value="Phycobilisome linker domain"/>
    <property type="match status" value="1"/>
</dbReference>
<dbReference type="AlphaFoldDB" id="Q46IG6"/>
<dbReference type="PhylomeDB" id="Q46IG6"/>
<evidence type="ECO:0000259" key="1">
    <source>
        <dbReference type="Pfam" id="PF13946"/>
    </source>
</evidence>
<dbReference type="InterPro" id="IPR025282">
    <property type="entry name" value="DUF4214"/>
</dbReference>
<dbReference type="EMBL" id="CP000095">
    <property type="protein sequence ID" value="AAZ58712.1"/>
    <property type="molecule type" value="Genomic_DNA"/>
</dbReference>
<gene>
    <name evidence="2" type="ordered locus">PMN2A_1222</name>
</gene>
<evidence type="ECO:0000313" key="2">
    <source>
        <dbReference type="EMBL" id="AAZ58712.1"/>
    </source>
</evidence>
<keyword evidence="3" id="KW-1185">Reference proteome</keyword>
<dbReference type="KEGG" id="pmn:PMN2A_1222"/>
<organism evidence="2 3">
    <name type="scientific">Prochlorococcus marinus (strain NATL2A)</name>
    <dbReference type="NCBI Taxonomy" id="59920"/>
    <lineage>
        <taxon>Bacteria</taxon>
        <taxon>Bacillati</taxon>
        <taxon>Cyanobacteriota</taxon>
        <taxon>Cyanophyceae</taxon>
        <taxon>Synechococcales</taxon>
        <taxon>Prochlorococcaceae</taxon>
        <taxon>Prochlorococcus</taxon>
    </lineage>
</organism>
<sequence length="392" mass="45672">MLLTIDSLISDELIDHTKYTLSGSESLSYYVDKTVGVESLDRYYLDSNQQTKYLDTIKTINQGHNQEEQNFIKDIFNRLDLIIDLDFYEMSHNNGSMLDIYHITYSSHFEQNVIGQAIQQKTSTGGWWDIFWKDSPNERSSDSKENFNTILHEIGHTLGLSHPNDDPFDKNFNSQDTIMSYNKGPGDWGHWFSTKDINALIKIWGRENDLGFIDFDGDSVQYKFKKSEDKKYFIETEIGFEDITNIYSLNFTDKTINVGDDIIDVFNLLNDKEDATSKIYRLYNASFSRFPDKEGLKYWINKNKSGENTFRQTANSFILSDEFTKKYGKDPSNIDYIKNLYQNVLNRDPDIIGQSYWLGKLNEGLEDRTELLIGFSESEENKNMFSIETNIF</sequence>
<reference evidence="2 3" key="1">
    <citation type="journal article" date="2007" name="PLoS Genet.">
        <title>Patterns and implications of gene gain and loss in the evolution of Prochlorococcus.</title>
        <authorList>
            <person name="Kettler G.C."/>
            <person name="Martiny A.C."/>
            <person name="Huang K."/>
            <person name="Zucker J."/>
            <person name="Coleman M.L."/>
            <person name="Rodrigue S."/>
            <person name="Chen F."/>
            <person name="Lapidus A."/>
            <person name="Ferriera S."/>
            <person name="Johnson J."/>
            <person name="Steglich C."/>
            <person name="Church G.M."/>
            <person name="Richardson P."/>
            <person name="Chisholm S.W."/>
        </authorList>
    </citation>
    <scope>NUCLEOTIDE SEQUENCE [LARGE SCALE GENOMIC DNA]</scope>
    <source>
        <strain evidence="2 3">NATL2A</strain>
    </source>
</reference>
<evidence type="ECO:0000313" key="3">
    <source>
        <dbReference type="Proteomes" id="UP000002535"/>
    </source>
</evidence>
<name>Q46IG6_PROMT</name>
<dbReference type="OrthoDB" id="177750at2"/>
<dbReference type="Gene3D" id="3.40.390.10">
    <property type="entry name" value="Collagenase (Catalytic Domain)"/>
    <property type="match status" value="1"/>
</dbReference>
<dbReference type="GO" id="GO:0008237">
    <property type="term" value="F:metallopeptidase activity"/>
    <property type="evidence" value="ECO:0007669"/>
    <property type="project" value="InterPro"/>
</dbReference>
<dbReference type="CDD" id="cd04277">
    <property type="entry name" value="ZnMc_serralysin_like"/>
    <property type="match status" value="1"/>
</dbReference>
<proteinExistence type="predicted"/>
<protein>
    <recommendedName>
        <fullName evidence="1">DUF4214 domain-containing protein</fullName>
    </recommendedName>
</protein>
<dbReference type="Proteomes" id="UP000002535">
    <property type="component" value="Chromosome"/>
</dbReference>
<accession>Q46IG6</accession>
<feature type="domain" description="DUF4214" evidence="1">
    <location>
        <begin position="314"/>
        <end position="385"/>
    </location>
</feature>
<dbReference type="Pfam" id="PF13946">
    <property type="entry name" value="DUF4214"/>
    <property type="match status" value="1"/>
</dbReference>
<dbReference type="SUPFAM" id="SSF55486">
    <property type="entry name" value="Metalloproteases ('zincins'), catalytic domain"/>
    <property type="match status" value="1"/>
</dbReference>
<dbReference type="InterPro" id="IPR034033">
    <property type="entry name" value="Serralysin-like"/>
</dbReference>
<dbReference type="STRING" id="59920.PMN2A_1222"/>
<dbReference type="InterPro" id="IPR024079">
    <property type="entry name" value="MetalloPept_cat_dom_sf"/>
</dbReference>
<dbReference type="HOGENOM" id="CLU_703700_0_0_3"/>